<keyword evidence="1" id="KW-0812">Transmembrane</keyword>
<dbReference type="GeneID" id="5470362"/>
<accession>A7K9M9</accession>
<evidence type="ECO:0000313" key="2">
    <source>
        <dbReference type="EMBL" id="ABT16753.1"/>
    </source>
</evidence>
<keyword evidence="1" id="KW-1133">Transmembrane helix</keyword>
<proteinExistence type="predicted"/>
<dbReference type="RefSeq" id="YP_001427100.1">
    <property type="nucleotide sequence ID" value="NC_008724.1"/>
</dbReference>
<reference evidence="2 3" key="1">
    <citation type="submission" date="2006-09" db="EMBL/GenBank/DDBJ databases">
        <title>Sequence and annotation of the 288-kb ATCV-1 virus that infects an endosymbiotic Chlorella strain of the heliozoon Acanthocystis turfacea.</title>
        <authorList>
            <person name="Fitzgerald L.A."/>
            <person name="Graves M.V."/>
            <person name="Li X."/>
            <person name="Pfitzner A.J.P."/>
            <person name="Hartigan J."/>
            <person name="Van Etten J.L."/>
        </authorList>
    </citation>
    <scope>NUCLEOTIDE SEQUENCE [LARGE SCALE GENOMIC DNA]</scope>
    <source>
        <strain evidence="2 3">ATCV-1</strain>
    </source>
</reference>
<evidence type="ECO:0000256" key="1">
    <source>
        <dbReference type="SAM" id="Phobius"/>
    </source>
</evidence>
<keyword evidence="3" id="KW-1185">Reference proteome</keyword>
<dbReference type="KEGG" id="vg:5470362"/>
<sequence length="172" mass="18637">MRKKNILIQEMFDLSSITVRALIAVVVIILGVVLIKYFSTDKEESITEYAAPVKPTLKGILKSPRNLVKKLESIPPASKQVSWGPSAVDTVMVPNGEFDTNRFPDSFVTNVASGGFPADDEGGFDAARKTKWTPEYPQNFAVSSLTAMNGNTLVPEPALGLEDPFATDFGSV</sequence>
<evidence type="ECO:0000313" key="3">
    <source>
        <dbReference type="Proteomes" id="UP000202420"/>
    </source>
</evidence>
<name>A7K9M9_9PHYC</name>
<dbReference type="OrthoDB" id="15004at10239"/>
<feature type="transmembrane region" description="Helical" evidence="1">
    <location>
        <begin position="21"/>
        <end position="39"/>
    </location>
</feature>
<dbReference type="Proteomes" id="UP000202420">
    <property type="component" value="Segment"/>
</dbReference>
<organism evidence="2 3">
    <name type="scientific">Chlorovirus heliozoae</name>
    <dbReference type="NCBI Taxonomy" id="322019"/>
    <lineage>
        <taxon>Viruses</taxon>
        <taxon>Varidnaviria</taxon>
        <taxon>Bamfordvirae</taxon>
        <taxon>Nucleocytoviricota</taxon>
        <taxon>Megaviricetes</taxon>
        <taxon>Algavirales</taxon>
        <taxon>Phycodnaviridae</taxon>
        <taxon>Chlorovirus</taxon>
    </lineage>
</organism>
<gene>
    <name evidence="2" type="primary">Z619L</name>
    <name evidence="2" type="ORF">ATCV1_Z619L</name>
</gene>
<protein>
    <submittedName>
        <fullName evidence="2">Uncharacterized protein Z619L</fullName>
    </submittedName>
</protein>
<keyword evidence="1" id="KW-0472">Membrane</keyword>
<dbReference type="EMBL" id="EF101928">
    <property type="protein sequence ID" value="ABT16753.1"/>
    <property type="molecule type" value="Genomic_DNA"/>
</dbReference>